<proteinExistence type="predicted"/>
<evidence type="ECO:0000256" key="1">
    <source>
        <dbReference type="SAM" id="SignalP"/>
    </source>
</evidence>
<dbReference type="AlphaFoldDB" id="A0A1T5JFA3"/>
<keyword evidence="4" id="KW-1185">Reference proteome</keyword>
<organism evidence="3 4">
    <name type="scientific">Ohtaekwangia koreensis</name>
    <dbReference type="NCBI Taxonomy" id="688867"/>
    <lineage>
        <taxon>Bacteria</taxon>
        <taxon>Pseudomonadati</taxon>
        <taxon>Bacteroidota</taxon>
        <taxon>Cytophagia</taxon>
        <taxon>Cytophagales</taxon>
        <taxon>Fulvivirgaceae</taxon>
        <taxon>Ohtaekwangia</taxon>
    </lineage>
</organism>
<dbReference type="Gene3D" id="3.10.450.50">
    <property type="match status" value="1"/>
</dbReference>
<sequence>MFLTNPYISMNTTLMLMMCFFGFAAWAQTSDEKDIATTVEFLRKAMIDGDRASLEKITAPELSYGHSNGKLEDKSAFVEAFVSGKSDFVTITLTDQTIRIIGTTALVRHTLTGETNDSGKPGSVKLGVLLVWQKQNGEWKLIGRQAYKLPQ</sequence>
<dbReference type="SUPFAM" id="SSF54427">
    <property type="entry name" value="NTF2-like"/>
    <property type="match status" value="1"/>
</dbReference>
<keyword evidence="1" id="KW-0732">Signal</keyword>
<accession>A0A1T5JFA3</accession>
<dbReference type="Proteomes" id="UP000190961">
    <property type="component" value="Unassembled WGS sequence"/>
</dbReference>
<reference evidence="3 4" key="1">
    <citation type="submission" date="2017-02" db="EMBL/GenBank/DDBJ databases">
        <authorList>
            <person name="Peterson S.W."/>
        </authorList>
    </citation>
    <scope>NUCLEOTIDE SEQUENCE [LARGE SCALE GENOMIC DNA]</scope>
    <source>
        <strain evidence="3 4">DSM 25262</strain>
    </source>
</reference>
<feature type="chain" id="PRO_5012504723" description="DUF4440 domain-containing protein" evidence="1">
    <location>
        <begin position="28"/>
        <end position="151"/>
    </location>
</feature>
<evidence type="ECO:0000313" key="3">
    <source>
        <dbReference type="EMBL" id="SKC50151.1"/>
    </source>
</evidence>
<feature type="signal peptide" evidence="1">
    <location>
        <begin position="1"/>
        <end position="27"/>
    </location>
</feature>
<evidence type="ECO:0000313" key="4">
    <source>
        <dbReference type="Proteomes" id="UP000190961"/>
    </source>
</evidence>
<evidence type="ECO:0000259" key="2">
    <source>
        <dbReference type="Pfam" id="PF14534"/>
    </source>
</evidence>
<dbReference type="InterPro" id="IPR027843">
    <property type="entry name" value="DUF4440"/>
</dbReference>
<dbReference type="Pfam" id="PF14534">
    <property type="entry name" value="DUF4440"/>
    <property type="match status" value="1"/>
</dbReference>
<dbReference type="EMBL" id="FUZU01000001">
    <property type="protein sequence ID" value="SKC50151.1"/>
    <property type="molecule type" value="Genomic_DNA"/>
</dbReference>
<feature type="domain" description="DUF4440" evidence="2">
    <location>
        <begin position="39"/>
        <end position="141"/>
    </location>
</feature>
<dbReference type="InterPro" id="IPR032710">
    <property type="entry name" value="NTF2-like_dom_sf"/>
</dbReference>
<gene>
    <name evidence="3" type="ORF">SAMN05660236_1052</name>
</gene>
<name>A0A1T5JFA3_9BACT</name>
<dbReference type="STRING" id="688867.SAMN05660236_1052"/>
<protein>
    <recommendedName>
        <fullName evidence="2">DUF4440 domain-containing protein</fullName>
    </recommendedName>
</protein>